<dbReference type="GO" id="GO:0003684">
    <property type="term" value="F:damaged DNA binding"/>
    <property type="evidence" value="ECO:0007669"/>
    <property type="project" value="InterPro"/>
</dbReference>
<dbReference type="Pfam" id="PF13481">
    <property type="entry name" value="AAA_25"/>
    <property type="match status" value="1"/>
</dbReference>
<reference evidence="16" key="1">
    <citation type="submission" date="2017-09" db="EMBL/GenBank/DDBJ databases">
        <title>Depth-based differentiation of microbial function through sediment-hosted aquifers and enrichment of novel symbionts in the deep terrestrial subsurface.</title>
        <authorList>
            <person name="Probst A.J."/>
            <person name="Ladd B."/>
            <person name="Jarett J.K."/>
            <person name="Geller-Mcgrath D.E."/>
            <person name="Sieber C.M.K."/>
            <person name="Emerson J.B."/>
            <person name="Anantharaman K."/>
            <person name="Thomas B.C."/>
            <person name="Malmstrom R."/>
            <person name="Stieglmeier M."/>
            <person name="Klingl A."/>
            <person name="Woyke T."/>
            <person name="Ryan C.M."/>
            <person name="Banfield J.F."/>
        </authorList>
    </citation>
    <scope>NUCLEOTIDE SEQUENCE [LARGE SCALE GENOMIC DNA]</scope>
</reference>
<comment type="caution">
    <text evidence="15">The sequence shown here is derived from an EMBL/GenBank/DDBJ whole genome shotgun (WGS) entry which is preliminary data.</text>
</comment>
<gene>
    <name evidence="11" type="primary">radA</name>
    <name evidence="15" type="ORF">COT62_01005</name>
</gene>
<dbReference type="PRINTS" id="PR01874">
    <property type="entry name" value="DNAREPAIRADA"/>
</dbReference>
<dbReference type="Gene3D" id="3.40.50.300">
    <property type="entry name" value="P-loop containing nucleotide triphosphate hydrolases"/>
    <property type="match status" value="1"/>
</dbReference>
<feature type="short sequence motif" description="RadA KNRFG motif" evidence="11">
    <location>
        <begin position="270"/>
        <end position="274"/>
    </location>
</feature>
<dbReference type="EMBL" id="PEZG01000021">
    <property type="protein sequence ID" value="PIS15949.1"/>
    <property type="molecule type" value="Genomic_DNA"/>
</dbReference>
<dbReference type="GO" id="GO:0005829">
    <property type="term" value="C:cytosol"/>
    <property type="evidence" value="ECO:0007669"/>
    <property type="project" value="TreeGrafter"/>
</dbReference>
<dbReference type="NCBIfam" id="TIGR00416">
    <property type="entry name" value="sms"/>
    <property type="match status" value="1"/>
</dbReference>
<dbReference type="SUPFAM" id="SSF54211">
    <property type="entry name" value="Ribosomal protein S5 domain 2-like"/>
    <property type="match status" value="1"/>
</dbReference>
<evidence type="ECO:0000256" key="9">
    <source>
        <dbReference type="ARBA" id="ARBA00023125"/>
    </source>
</evidence>
<keyword evidence="2 11" id="KW-0547">Nucleotide-binding</keyword>
<dbReference type="InterPro" id="IPR003593">
    <property type="entry name" value="AAA+_ATPase"/>
</dbReference>
<keyword evidence="3 11" id="KW-0227">DNA damage</keyword>
<comment type="function">
    <text evidence="11">Plays a role in repairing double-strand DNA breaks, probably involving stabilizing or processing branched DNA or blocked replication forks.</text>
</comment>
<dbReference type="GO" id="GO:0005524">
    <property type="term" value="F:ATP binding"/>
    <property type="evidence" value="ECO:0007669"/>
    <property type="project" value="UniProtKB-UniRule"/>
</dbReference>
<protein>
    <recommendedName>
        <fullName evidence="11 12">DNA repair protein RadA</fullName>
    </recommendedName>
</protein>
<keyword evidence="1 11" id="KW-0479">Metal-binding</keyword>
<feature type="binding site" evidence="11">
    <location>
        <begin position="116"/>
        <end position="123"/>
    </location>
    <ligand>
        <name>ATP</name>
        <dbReference type="ChEBI" id="CHEBI:30616"/>
    </ligand>
</feature>
<sequence>MLIRCSFTCPSKSRSEGRRREFLTLNFIIVSFYICSNCGYGSGSWIGKCPDCGQWNTLVEQREDRKGKKEPLKKIDFVSLEKVKPLSKERKKTGVYELDRVLGGGIVKGEVVLLTGEPGVGKSTLLLQSLQELATLYISGEESGQQVKERAERLSVRLHNFLFSETLQVEGIVEGVSEMKRNVDVLVIDSIQTVYSREVESTAGSITQLKGSLAQLIKLAKSERVAVIVIGHITKEGEIAGPKALEHMVDCVLSFEGEKNSHFRLLRALKNRFGPTDEIGIFEMKKGGLTQVDNPLIFLDRKDEQVGGKAIIGASEGNRTLFFEIQTLAVPTRLAIPRRVVKGLDYNKVLLLLAVAKKYLGLSLDSFDVYVNVIGGVSVKSTSSDLGVIASLISSIKNKPLPRNTLFVGEVGLLGEIRRSYFEEKIISESKRLGFKTIYSFLNIDTIKHLKKLLI</sequence>
<evidence type="ECO:0000313" key="16">
    <source>
        <dbReference type="Proteomes" id="UP000231198"/>
    </source>
</evidence>
<keyword evidence="7 11" id="KW-0067">ATP-binding</keyword>
<organism evidence="15 16">
    <name type="scientific">Candidatus Roizmanbacteria bacterium CG09_land_8_20_14_0_10_41_9</name>
    <dbReference type="NCBI Taxonomy" id="1974850"/>
    <lineage>
        <taxon>Bacteria</taxon>
        <taxon>Candidatus Roizmaniibacteriota</taxon>
    </lineage>
</organism>
<dbReference type="SUPFAM" id="SSF52540">
    <property type="entry name" value="P-loop containing nucleoside triphosphate hydrolases"/>
    <property type="match status" value="1"/>
</dbReference>
<dbReference type="InterPro" id="IPR014721">
    <property type="entry name" value="Ribsml_uS5_D2-typ_fold_subgr"/>
</dbReference>
<dbReference type="GO" id="GO:0016787">
    <property type="term" value="F:hydrolase activity"/>
    <property type="evidence" value="ECO:0007669"/>
    <property type="project" value="UniProtKB-KW"/>
</dbReference>
<feature type="region of interest" description="Lon-protease-like" evidence="11">
    <location>
        <begin position="368"/>
        <end position="455"/>
    </location>
</feature>
<dbReference type="FunFam" id="3.40.50.300:FF:000050">
    <property type="entry name" value="DNA repair protein RadA"/>
    <property type="match status" value="1"/>
</dbReference>
<dbReference type="InterPro" id="IPR004504">
    <property type="entry name" value="DNA_repair_RadA"/>
</dbReference>
<accession>A0A2H0WVM0</accession>
<dbReference type="PROSITE" id="PS50162">
    <property type="entry name" value="RECA_2"/>
    <property type="match status" value="1"/>
</dbReference>
<comment type="similarity">
    <text evidence="11 13">Belongs to the RecA family. RadA subfamily.</text>
</comment>
<dbReference type="GO" id="GO:0000725">
    <property type="term" value="P:recombinational repair"/>
    <property type="evidence" value="ECO:0007669"/>
    <property type="project" value="UniProtKB-UniRule"/>
</dbReference>
<evidence type="ECO:0000256" key="2">
    <source>
        <dbReference type="ARBA" id="ARBA00022741"/>
    </source>
</evidence>
<evidence type="ECO:0000256" key="10">
    <source>
        <dbReference type="ARBA" id="ARBA00023204"/>
    </source>
</evidence>
<keyword evidence="6 13" id="KW-0862">Zinc</keyword>
<evidence type="ECO:0000256" key="11">
    <source>
        <dbReference type="HAMAP-Rule" id="MF_01498"/>
    </source>
</evidence>
<feature type="domain" description="RecA family profile 1" evidence="14">
    <location>
        <begin position="87"/>
        <end position="233"/>
    </location>
</feature>
<keyword evidence="10 11" id="KW-0234">DNA repair</keyword>
<dbReference type="Pfam" id="PF18073">
    <property type="entry name" value="Zn_ribbon_LapB"/>
    <property type="match status" value="1"/>
</dbReference>
<evidence type="ECO:0000256" key="8">
    <source>
        <dbReference type="ARBA" id="ARBA00023016"/>
    </source>
</evidence>
<dbReference type="InterPro" id="IPR020568">
    <property type="entry name" value="Ribosomal_Su5_D2-typ_SF"/>
</dbReference>
<dbReference type="PANTHER" id="PTHR32472:SF10">
    <property type="entry name" value="DNA REPAIR PROTEIN RADA-LIKE PROTEIN"/>
    <property type="match status" value="1"/>
</dbReference>
<dbReference type="InterPro" id="IPR020588">
    <property type="entry name" value="RecA_ATP-bd"/>
</dbReference>
<evidence type="ECO:0000256" key="12">
    <source>
        <dbReference type="NCBIfam" id="TIGR00416"/>
    </source>
</evidence>
<proteinExistence type="inferred from homology"/>
<keyword evidence="5" id="KW-0378">Hydrolase</keyword>
<keyword evidence="4 13" id="KW-0863">Zinc-finger</keyword>
<dbReference type="Proteomes" id="UP000231198">
    <property type="component" value="Unassembled WGS sequence"/>
</dbReference>
<keyword evidence="8 11" id="KW-0346">Stress response</keyword>
<evidence type="ECO:0000313" key="15">
    <source>
        <dbReference type="EMBL" id="PIS15949.1"/>
    </source>
</evidence>
<comment type="function">
    <text evidence="13">DNA-dependent ATPase involved in processing of recombination intermediates, plays a role in repairing DNA breaks. Stimulates the branch migration of RecA-mediated strand transfer reactions, allowing the 3' invading strand to extend heteroduplex DNA faster. Binds ssDNA in the presence of ADP but not other nucleotides, has ATPase activity that is stimulated by ssDNA and various branched DNA structures, but inhibited by SSB. Does not have RecA's homology-searching function.</text>
</comment>
<dbReference type="SMART" id="SM00382">
    <property type="entry name" value="AAA"/>
    <property type="match status" value="1"/>
</dbReference>
<comment type="domain">
    <text evidence="11">The middle region has homology to RecA with ATPase motifs including the RadA KNRFG motif, while the C-terminus is homologous to Lon protease.</text>
</comment>
<evidence type="ECO:0000256" key="7">
    <source>
        <dbReference type="ARBA" id="ARBA00022840"/>
    </source>
</evidence>
<dbReference type="InterPro" id="IPR027417">
    <property type="entry name" value="P-loop_NTPase"/>
</dbReference>
<evidence type="ECO:0000256" key="1">
    <source>
        <dbReference type="ARBA" id="ARBA00022723"/>
    </source>
</evidence>
<evidence type="ECO:0000256" key="6">
    <source>
        <dbReference type="ARBA" id="ARBA00022833"/>
    </source>
</evidence>
<name>A0A2H0WVM0_9BACT</name>
<evidence type="ECO:0000256" key="5">
    <source>
        <dbReference type="ARBA" id="ARBA00022801"/>
    </source>
</evidence>
<evidence type="ECO:0000256" key="3">
    <source>
        <dbReference type="ARBA" id="ARBA00022763"/>
    </source>
</evidence>
<dbReference type="GO" id="GO:0140664">
    <property type="term" value="F:ATP-dependent DNA damage sensor activity"/>
    <property type="evidence" value="ECO:0007669"/>
    <property type="project" value="InterPro"/>
</dbReference>
<dbReference type="AlphaFoldDB" id="A0A2H0WVM0"/>
<dbReference type="HAMAP" id="MF_01498">
    <property type="entry name" value="RadA_bact"/>
    <property type="match status" value="1"/>
</dbReference>
<keyword evidence="9 11" id="KW-0238">DNA-binding</keyword>
<dbReference type="GO" id="GO:0008270">
    <property type="term" value="F:zinc ion binding"/>
    <property type="evidence" value="ECO:0007669"/>
    <property type="project" value="UniProtKB-KW"/>
</dbReference>
<evidence type="ECO:0000259" key="14">
    <source>
        <dbReference type="PROSITE" id="PS50162"/>
    </source>
</evidence>
<evidence type="ECO:0000256" key="13">
    <source>
        <dbReference type="RuleBase" id="RU003555"/>
    </source>
</evidence>
<dbReference type="Gene3D" id="3.30.230.10">
    <property type="match status" value="1"/>
</dbReference>
<dbReference type="PANTHER" id="PTHR32472">
    <property type="entry name" value="DNA REPAIR PROTEIN RADA"/>
    <property type="match status" value="1"/>
</dbReference>
<evidence type="ECO:0000256" key="4">
    <source>
        <dbReference type="ARBA" id="ARBA00022771"/>
    </source>
</evidence>
<dbReference type="InterPro" id="IPR041166">
    <property type="entry name" value="Rubredoxin_2"/>
</dbReference>